<dbReference type="Gene3D" id="1.25.10.10">
    <property type="entry name" value="Leucine-rich Repeat Variant"/>
    <property type="match status" value="1"/>
</dbReference>
<comment type="caution">
    <text evidence="3">The sequence shown here is derived from an EMBL/GenBank/DDBJ whole genome shotgun (WGS) entry which is preliminary data.</text>
</comment>
<dbReference type="SMART" id="SM00567">
    <property type="entry name" value="EZ_HEAT"/>
    <property type="match status" value="3"/>
</dbReference>
<dbReference type="InterPro" id="IPR004155">
    <property type="entry name" value="PBS_lyase_HEAT"/>
</dbReference>
<dbReference type="Proteomes" id="UP001230986">
    <property type="component" value="Unassembled WGS sequence"/>
</dbReference>
<proteinExistence type="predicted"/>
<sequence length="220" mass="23575">MTLLCEPMSQTERQLIQAVEQADTPQRLVQAVQALSQAQTQAAIPTLIAVLGYNNPGAALAAVDGLVQLGEVAVTPILQQLDGYNYGARAYATRALAAIADPRALEVLLQAAQFDFAPSVRRAACKGLGMLNWQQLAPEALLAAQTEAYQALLTIAQDPDWAIRYAAVVGLQALALKSGSEIRTPIAQQLETLLNTEQDLSVRSRIQLASQQLHPPTVRA</sequence>
<evidence type="ECO:0000256" key="2">
    <source>
        <dbReference type="ARBA" id="ARBA00022738"/>
    </source>
</evidence>
<dbReference type="InterPro" id="IPR011989">
    <property type="entry name" value="ARM-like"/>
</dbReference>
<evidence type="ECO:0000256" key="1">
    <source>
        <dbReference type="ARBA" id="ARBA00022549"/>
    </source>
</evidence>
<dbReference type="SUPFAM" id="SSF48371">
    <property type="entry name" value="ARM repeat"/>
    <property type="match status" value="1"/>
</dbReference>
<dbReference type="Pfam" id="PF13646">
    <property type="entry name" value="HEAT_2"/>
    <property type="match status" value="1"/>
</dbReference>
<protein>
    <submittedName>
        <fullName evidence="3">HEAT repeat domain-containing protein</fullName>
    </submittedName>
</protein>
<dbReference type="Pfam" id="PF03130">
    <property type="entry name" value="HEAT_PBS"/>
    <property type="match status" value="1"/>
</dbReference>
<name>A0ABT7LXE2_9CYAN</name>
<gene>
    <name evidence="3" type="ORF">QQ055_03185</name>
</gene>
<keyword evidence="1" id="KW-0042">Antenna complex</keyword>
<dbReference type="EMBL" id="JASVEJ010000012">
    <property type="protein sequence ID" value="MDL5056474.1"/>
    <property type="molecule type" value="Genomic_DNA"/>
</dbReference>
<evidence type="ECO:0000313" key="4">
    <source>
        <dbReference type="Proteomes" id="UP001230986"/>
    </source>
</evidence>
<dbReference type="InterPro" id="IPR016024">
    <property type="entry name" value="ARM-type_fold"/>
</dbReference>
<keyword evidence="2" id="KW-0605">Phycobilisome</keyword>
<organism evidence="3 4">
    <name type="scientific">Geitlerinema calcuttense NRMC-F 0142</name>
    <dbReference type="NCBI Taxonomy" id="2922238"/>
    <lineage>
        <taxon>Bacteria</taxon>
        <taxon>Bacillati</taxon>
        <taxon>Cyanobacteriota</taxon>
        <taxon>Cyanophyceae</taxon>
        <taxon>Geitlerinematales</taxon>
        <taxon>Geitlerinemataceae</taxon>
        <taxon>Geitlerinema</taxon>
    </lineage>
</organism>
<reference evidence="3 4" key="1">
    <citation type="submission" date="2023-06" db="EMBL/GenBank/DDBJ databases">
        <title>Whole genome sequence of Oscillatoria calcuttensis NRMC-F 0142.</title>
        <authorList>
            <person name="Shakena Fathima T."/>
            <person name="Muralitharan G."/>
            <person name="Thajuddin N."/>
        </authorList>
    </citation>
    <scope>NUCLEOTIDE SEQUENCE [LARGE SCALE GENOMIC DNA]</scope>
    <source>
        <strain evidence="3 4">NRMC-F 0142</strain>
    </source>
</reference>
<accession>A0ABT7LXE2</accession>
<keyword evidence="4" id="KW-1185">Reference proteome</keyword>
<evidence type="ECO:0000313" key="3">
    <source>
        <dbReference type="EMBL" id="MDL5056474.1"/>
    </source>
</evidence>